<dbReference type="Proteomes" id="UP001056426">
    <property type="component" value="Chromosome"/>
</dbReference>
<keyword evidence="5" id="KW-0408">Iron</keyword>
<dbReference type="KEGG" id="alkq:M9189_12180"/>
<evidence type="ECO:0000313" key="9">
    <source>
        <dbReference type="Proteomes" id="UP001056426"/>
    </source>
</evidence>
<evidence type="ECO:0000256" key="4">
    <source>
        <dbReference type="ARBA" id="ARBA00022723"/>
    </source>
</evidence>
<dbReference type="PANTHER" id="PTHR43787">
    <property type="entry name" value="FEMO COFACTOR BIOSYNTHESIS PROTEIN NIFB-RELATED"/>
    <property type="match status" value="1"/>
</dbReference>
<evidence type="ECO:0000256" key="2">
    <source>
        <dbReference type="ARBA" id="ARBA00022485"/>
    </source>
</evidence>
<sequence length="259" mass="28673">MPTFLFGEIIFGPVNSRRLGCSLGINLLPVDRKLCSFDCLYCECGLNPDVGAPKAELPTVDEITKYLELKLQEMSGSGRLPDVLTFAGNGEPTLHPDFPEIIDSTCVLRDKYCPSAKIAVLSNGSRIGSPRVFNALLKVDDNILKLDAGSENTIKLLDRPSGKFNLQSYVENLKRFDGKVIIQSLFIKGHYNGELIDNSSDHEVAEWLKLIKYIAPGEVMVYSIARDTPVDTLQKVEGKRLKEIASLVEKEGIKVQLTE</sequence>
<name>A0A9J6ZPM8_9BACT</name>
<dbReference type="CDD" id="cd01335">
    <property type="entry name" value="Radical_SAM"/>
    <property type="match status" value="1"/>
</dbReference>
<dbReference type="AlphaFoldDB" id="A0A9J6ZPM8"/>
<dbReference type="InterPro" id="IPR007197">
    <property type="entry name" value="rSAM"/>
</dbReference>
<dbReference type="Gene3D" id="3.20.20.70">
    <property type="entry name" value="Aldolase class I"/>
    <property type="match status" value="1"/>
</dbReference>
<dbReference type="EMBL" id="CP098400">
    <property type="protein sequence ID" value="URW79609.1"/>
    <property type="molecule type" value="Genomic_DNA"/>
</dbReference>
<evidence type="ECO:0000256" key="1">
    <source>
        <dbReference type="ARBA" id="ARBA00001966"/>
    </source>
</evidence>
<gene>
    <name evidence="8" type="ORF">M9189_12180</name>
</gene>
<keyword evidence="2" id="KW-0004">4Fe-4S</keyword>
<protein>
    <recommendedName>
        <fullName evidence="7">Radical SAM core domain-containing protein</fullName>
    </recommendedName>
</protein>
<keyword evidence="4" id="KW-0479">Metal-binding</keyword>
<dbReference type="GO" id="GO:0051539">
    <property type="term" value="F:4 iron, 4 sulfur cluster binding"/>
    <property type="evidence" value="ECO:0007669"/>
    <property type="project" value="UniProtKB-KW"/>
</dbReference>
<evidence type="ECO:0000313" key="8">
    <source>
        <dbReference type="EMBL" id="URW79609.1"/>
    </source>
</evidence>
<keyword evidence="6" id="KW-0411">Iron-sulfur</keyword>
<reference evidence="8" key="1">
    <citation type="submission" date="2022-05" db="EMBL/GenBank/DDBJ databases">
        <authorList>
            <person name="Sun X."/>
        </authorList>
    </citation>
    <scope>NUCLEOTIDE SEQUENCE</scope>
    <source>
        <strain evidence="8">Ai-910</strain>
    </source>
</reference>
<evidence type="ECO:0000256" key="6">
    <source>
        <dbReference type="ARBA" id="ARBA00023014"/>
    </source>
</evidence>
<dbReference type="GO" id="GO:0003824">
    <property type="term" value="F:catalytic activity"/>
    <property type="evidence" value="ECO:0007669"/>
    <property type="project" value="InterPro"/>
</dbReference>
<dbReference type="SFLD" id="SFLDS00029">
    <property type="entry name" value="Radical_SAM"/>
    <property type="match status" value="1"/>
</dbReference>
<dbReference type="SFLD" id="SFLDG01083">
    <property type="entry name" value="Uncharacterised_Radical_SAM_Su"/>
    <property type="match status" value="1"/>
</dbReference>
<evidence type="ECO:0000259" key="7">
    <source>
        <dbReference type="Pfam" id="PF04055"/>
    </source>
</evidence>
<comment type="cofactor">
    <cofactor evidence="1">
        <name>[4Fe-4S] cluster</name>
        <dbReference type="ChEBI" id="CHEBI:49883"/>
    </cofactor>
</comment>
<organism evidence="8 9">
    <name type="scientific">Xiashengella succiniciproducens</name>
    <dbReference type="NCBI Taxonomy" id="2949635"/>
    <lineage>
        <taxon>Bacteria</taxon>
        <taxon>Pseudomonadati</taxon>
        <taxon>Bacteroidota</taxon>
        <taxon>Bacteroidia</taxon>
        <taxon>Marinilabiliales</taxon>
        <taxon>Marinilabiliaceae</taxon>
        <taxon>Xiashengella</taxon>
    </lineage>
</organism>
<dbReference type="InterPro" id="IPR013785">
    <property type="entry name" value="Aldolase_TIM"/>
</dbReference>
<dbReference type="PANTHER" id="PTHR43787:SF11">
    <property type="entry name" value="UPF0026 PROTEIN SLR1464"/>
    <property type="match status" value="1"/>
</dbReference>
<dbReference type="Pfam" id="PF04055">
    <property type="entry name" value="Radical_SAM"/>
    <property type="match status" value="1"/>
</dbReference>
<dbReference type="GO" id="GO:0046872">
    <property type="term" value="F:metal ion binding"/>
    <property type="evidence" value="ECO:0007669"/>
    <property type="project" value="UniProtKB-KW"/>
</dbReference>
<proteinExistence type="predicted"/>
<evidence type="ECO:0000256" key="5">
    <source>
        <dbReference type="ARBA" id="ARBA00023004"/>
    </source>
</evidence>
<accession>A0A9J6ZPM8</accession>
<evidence type="ECO:0000256" key="3">
    <source>
        <dbReference type="ARBA" id="ARBA00022691"/>
    </source>
</evidence>
<keyword evidence="3" id="KW-0949">S-adenosyl-L-methionine</keyword>
<dbReference type="RefSeq" id="WP_250723593.1">
    <property type="nucleotide sequence ID" value="NZ_CP098400.1"/>
</dbReference>
<feature type="domain" description="Radical SAM core" evidence="7">
    <location>
        <begin position="35"/>
        <end position="176"/>
    </location>
</feature>
<dbReference type="InterPro" id="IPR040084">
    <property type="entry name" value="GTPase_Obg"/>
</dbReference>
<reference evidence="8" key="2">
    <citation type="submission" date="2022-06" db="EMBL/GenBank/DDBJ databases">
        <title>Xiashengella guii gen. nov. sp. nov., a bacterium isolated form anaerobic digestion tank.</title>
        <authorList>
            <person name="Huang H."/>
        </authorList>
    </citation>
    <scope>NUCLEOTIDE SEQUENCE</scope>
    <source>
        <strain evidence="8">Ai-910</strain>
    </source>
</reference>
<keyword evidence="9" id="KW-1185">Reference proteome</keyword>
<dbReference type="InterPro" id="IPR058240">
    <property type="entry name" value="rSAM_sf"/>
</dbReference>
<dbReference type="SUPFAM" id="SSF102114">
    <property type="entry name" value="Radical SAM enzymes"/>
    <property type="match status" value="1"/>
</dbReference>